<dbReference type="OrthoDB" id="308784at2"/>
<evidence type="ECO:0000256" key="2">
    <source>
        <dbReference type="ARBA" id="ARBA00022448"/>
    </source>
</evidence>
<dbReference type="GO" id="GO:0046961">
    <property type="term" value="F:proton-transporting ATPase activity, rotational mechanism"/>
    <property type="evidence" value="ECO:0007669"/>
    <property type="project" value="TreeGrafter"/>
</dbReference>
<keyword evidence="3 15" id="KW-1003">Cell membrane</keyword>
<dbReference type="GO" id="GO:0046933">
    <property type="term" value="F:proton-transporting ATP synthase activity, rotational mechanism"/>
    <property type="evidence" value="ECO:0007669"/>
    <property type="project" value="UniProtKB-UniRule"/>
</dbReference>
<keyword evidence="7 15" id="KW-1133">Transmembrane helix</keyword>
<keyword evidence="5 15" id="KW-0812">Transmembrane</keyword>
<dbReference type="GO" id="GO:0012505">
    <property type="term" value="C:endomembrane system"/>
    <property type="evidence" value="ECO:0007669"/>
    <property type="project" value="UniProtKB-SubCell"/>
</dbReference>
<evidence type="ECO:0000256" key="4">
    <source>
        <dbReference type="ARBA" id="ARBA00022547"/>
    </source>
</evidence>
<organism evidence="18 19">
    <name type="scientific">Turneriella parva (strain ATCC BAA-1111 / DSM 21527 / NCTC 11395 / H)</name>
    <name type="common">Leptospira parva</name>
    <dbReference type="NCBI Taxonomy" id="869212"/>
    <lineage>
        <taxon>Bacteria</taxon>
        <taxon>Pseudomonadati</taxon>
        <taxon>Spirochaetota</taxon>
        <taxon>Spirochaetia</taxon>
        <taxon>Leptospirales</taxon>
        <taxon>Leptospiraceae</taxon>
        <taxon>Turneriella</taxon>
    </lineage>
</organism>
<dbReference type="Pfam" id="PF00430">
    <property type="entry name" value="ATP-synt_B"/>
    <property type="match status" value="1"/>
</dbReference>
<evidence type="ECO:0000256" key="17">
    <source>
        <dbReference type="SAM" id="Coils"/>
    </source>
</evidence>
<feature type="transmembrane region" description="Helical" evidence="15">
    <location>
        <begin position="18"/>
        <end position="38"/>
    </location>
</feature>
<reference evidence="18 19" key="1">
    <citation type="submission" date="2012-06" db="EMBL/GenBank/DDBJ databases">
        <title>The complete chromosome of genome of Turneriella parva DSM 21527.</title>
        <authorList>
            <consortium name="US DOE Joint Genome Institute (JGI-PGF)"/>
            <person name="Lucas S."/>
            <person name="Han J."/>
            <person name="Lapidus A."/>
            <person name="Bruce D."/>
            <person name="Goodwin L."/>
            <person name="Pitluck S."/>
            <person name="Peters L."/>
            <person name="Kyrpides N."/>
            <person name="Mavromatis K."/>
            <person name="Ivanova N."/>
            <person name="Mikhailova N."/>
            <person name="Chertkov O."/>
            <person name="Detter J.C."/>
            <person name="Tapia R."/>
            <person name="Han C."/>
            <person name="Land M."/>
            <person name="Hauser L."/>
            <person name="Markowitz V."/>
            <person name="Cheng J.-F."/>
            <person name="Hugenholtz P."/>
            <person name="Woyke T."/>
            <person name="Wu D."/>
            <person name="Gronow S."/>
            <person name="Wellnitz S."/>
            <person name="Brambilla E."/>
            <person name="Klenk H.-P."/>
            <person name="Eisen J.A."/>
        </authorList>
    </citation>
    <scope>NUCLEOTIDE SEQUENCE [LARGE SCALE GENOMIC DNA]</scope>
    <source>
        <strain evidence="19">ATCC BAA-1111 / DSM 21527 / NCTC 11395 / H</strain>
    </source>
</reference>
<dbReference type="STRING" id="869212.Turpa_2449"/>
<dbReference type="CDD" id="cd06503">
    <property type="entry name" value="ATP-synt_Fo_b"/>
    <property type="match status" value="1"/>
</dbReference>
<evidence type="ECO:0000256" key="16">
    <source>
        <dbReference type="RuleBase" id="RU003848"/>
    </source>
</evidence>
<dbReference type="AlphaFoldDB" id="I4B734"/>
<evidence type="ECO:0000256" key="7">
    <source>
        <dbReference type="ARBA" id="ARBA00022989"/>
    </source>
</evidence>
<feature type="coiled-coil region" evidence="17">
    <location>
        <begin position="49"/>
        <end position="83"/>
    </location>
</feature>
<accession>I4B734</accession>
<keyword evidence="9 15" id="KW-0472">Membrane</keyword>
<dbReference type="InterPro" id="IPR005864">
    <property type="entry name" value="ATP_synth_F0_bsu_bac"/>
</dbReference>
<keyword evidence="4 15" id="KW-0138">CF(0)</keyword>
<proteinExistence type="inferred from homology"/>
<dbReference type="InterPro" id="IPR050059">
    <property type="entry name" value="ATP_synthase_B_chain"/>
</dbReference>
<evidence type="ECO:0000256" key="8">
    <source>
        <dbReference type="ARBA" id="ARBA00023065"/>
    </source>
</evidence>
<keyword evidence="8 15" id="KW-0406">Ion transport</keyword>
<protein>
    <recommendedName>
        <fullName evidence="15">ATP synthase subunit b</fullName>
    </recommendedName>
    <alternativeName>
        <fullName evidence="15">ATP synthase F(0) sector subunit b</fullName>
    </alternativeName>
    <alternativeName>
        <fullName evidence="15">ATPase subunit I</fullName>
    </alternativeName>
    <alternativeName>
        <fullName evidence="15">F-type ATPase subunit b</fullName>
        <shortName evidence="15">F-ATPase subunit b</shortName>
    </alternativeName>
</protein>
<comment type="subunit">
    <text evidence="15">F-type ATPases have 2 components, F(1) - the catalytic core - and F(0) - the membrane proton channel. F(1) has five subunits: alpha(3), beta(3), gamma(1), delta(1), epsilon(1). F(0) has three main subunits: a(1), b(2) and c(10-14). The alpha and beta chains form an alternating ring which encloses part of the gamma chain. F(1) is attached to F(0) by a central stalk formed by the gamma and epsilon chains, while a peripheral stalk is formed by the delta and b chains.</text>
</comment>
<keyword evidence="6 15" id="KW-0375">Hydrogen ion transport</keyword>
<dbReference type="InterPro" id="IPR002146">
    <property type="entry name" value="ATP_synth_b/b'su_bac/chlpt"/>
</dbReference>
<name>I4B734_TURPD</name>
<keyword evidence="2 15" id="KW-0813">Transport</keyword>
<evidence type="ECO:0000256" key="15">
    <source>
        <dbReference type="HAMAP-Rule" id="MF_01398"/>
    </source>
</evidence>
<dbReference type="PANTHER" id="PTHR33445">
    <property type="entry name" value="ATP SYNTHASE SUBUNIT B', CHLOROPLASTIC"/>
    <property type="match status" value="1"/>
</dbReference>
<evidence type="ECO:0000256" key="11">
    <source>
        <dbReference type="ARBA" id="ARBA00025198"/>
    </source>
</evidence>
<dbReference type="InterPro" id="IPR028987">
    <property type="entry name" value="ATP_synth_B-like_membr_sf"/>
</dbReference>
<gene>
    <name evidence="15" type="primary">atpF</name>
    <name evidence="18" type="ordered locus">Turpa_2449</name>
</gene>
<keyword evidence="15" id="KW-0997">Cell inner membrane</keyword>
<comment type="function">
    <text evidence="11 15">F(1)F(0) ATP synthase produces ATP from ADP in the presence of a proton or sodium gradient. F-type ATPases consist of two structural domains, F(1) containing the extramembraneous catalytic core and F(0) containing the membrane proton channel, linked together by a central stalk and a peripheral stalk. During catalysis, ATP synthesis in the catalytic domain of F(1) is coupled via a rotary mechanism of the central stalk subunits to proton translocation.</text>
</comment>
<dbReference type="HOGENOM" id="CLU_079215_4_1_12"/>
<dbReference type="NCBIfam" id="TIGR01144">
    <property type="entry name" value="ATP_synt_b"/>
    <property type="match status" value="1"/>
</dbReference>
<dbReference type="Proteomes" id="UP000006048">
    <property type="component" value="Chromosome"/>
</dbReference>
<dbReference type="PANTHER" id="PTHR33445:SF1">
    <property type="entry name" value="ATP SYNTHASE SUBUNIT B"/>
    <property type="match status" value="1"/>
</dbReference>
<sequence>MVLLTGTSIDLLKVSPGLVFWTAVTFILVLVVLWLFAWKPILHGLDARNEKIQDDLDNSRKLREQAESLMADYKKHLDAAKDQALQIIDEGKRDAESVKNRIIADAKKEADAIHDRAIAEISQAKVRAVKELEKEVVDISVAIISKILNRDVSKDDHRNIILKELDQLKSSK</sequence>
<comment type="subunit">
    <text evidence="13">F-type ATPases have 2 components, F(1) - the catalytic core - and F(0) - the membrane proton channel. F(1) has five subunits: alpha(3), beta(3), gamma(1), delta(1), epsilon(1). F(0) has four main subunits: a(1), b(2) and c(10-14). The alpha and beta chains form an alternating ring which encloses part of the gamma chain. F(1) is attached to F(0) by a central stalk formed by the gamma and epsilon chains, while a peripheral stalk is formed by the delta and b chains.</text>
</comment>
<dbReference type="EMBL" id="CP002959">
    <property type="protein sequence ID" value="AFM13091.1"/>
    <property type="molecule type" value="Genomic_DNA"/>
</dbReference>
<dbReference type="GO" id="GO:0045259">
    <property type="term" value="C:proton-transporting ATP synthase complex"/>
    <property type="evidence" value="ECO:0007669"/>
    <property type="project" value="UniProtKB-KW"/>
</dbReference>
<dbReference type="GO" id="GO:0005886">
    <property type="term" value="C:plasma membrane"/>
    <property type="evidence" value="ECO:0007669"/>
    <property type="project" value="UniProtKB-SubCell"/>
</dbReference>
<keyword evidence="10 15" id="KW-0066">ATP synthesis</keyword>
<dbReference type="RefSeq" id="WP_014803597.1">
    <property type="nucleotide sequence ID" value="NC_018020.1"/>
</dbReference>
<evidence type="ECO:0000256" key="10">
    <source>
        <dbReference type="ARBA" id="ARBA00023310"/>
    </source>
</evidence>
<evidence type="ECO:0000256" key="5">
    <source>
        <dbReference type="ARBA" id="ARBA00022692"/>
    </source>
</evidence>
<keyword evidence="19" id="KW-1185">Reference proteome</keyword>
<comment type="function">
    <text evidence="12">Component of the F(0) channel, it forms part of the peripheral stalk, linking F(1) to F(0). The b'-subunit is a diverged and duplicated form of b found in plants and photosynthetic bacteria.</text>
</comment>
<comment type="similarity">
    <text evidence="1 15 16">Belongs to the ATPase B chain family.</text>
</comment>
<dbReference type="HAMAP" id="MF_01398">
    <property type="entry name" value="ATP_synth_b_bprime"/>
    <property type="match status" value="1"/>
</dbReference>
<evidence type="ECO:0000256" key="12">
    <source>
        <dbReference type="ARBA" id="ARBA00025614"/>
    </source>
</evidence>
<dbReference type="Gene3D" id="6.10.250.1580">
    <property type="match status" value="1"/>
</dbReference>
<evidence type="ECO:0000256" key="9">
    <source>
        <dbReference type="ARBA" id="ARBA00023136"/>
    </source>
</evidence>
<evidence type="ECO:0000256" key="14">
    <source>
        <dbReference type="ARBA" id="ARBA00037847"/>
    </source>
</evidence>
<evidence type="ECO:0000256" key="13">
    <source>
        <dbReference type="ARBA" id="ARBA00026054"/>
    </source>
</evidence>
<evidence type="ECO:0000313" key="18">
    <source>
        <dbReference type="EMBL" id="AFM13091.1"/>
    </source>
</evidence>
<evidence type="ECO:0000256" key="1">
    <source>
        <dbReference type="ARBA" id="ARBA00005513"/>
    </source>
</evidence>
<keyword evidence="17" id="KW-0175">Coiled coil</keyword>
<dbReference type="KEGG" id="tpx:Turpa_2449"/>
<comment type="subcellular location">
    <subcellularLocation>
        <location evidence="15">Cell inner membrane</location>
        <topology evidence="15">Single-pass membrane protein</topology>
    </subcellularLocation>
    <subcellularLocation>
        <location evidence="14">Endomembrane system</location>
        <topology evidence="14">Single-pass membrane protein</topology>
    </subcellularLocation>
</comment>
<evidence type="ECO:0000256" key="6">
    <source>
        <dbReference type="ARBA" id="ARBA00022781"/>
    </source>
</evidence>
<evidence type="ECO:0000313" key="19">
    <source>
        <dbReference type="Proteomes" id="UP000006048"/>
    </source>
</evidence>
<dbReference type="SUPFAM" id="SSF81573">
    <property type="entry name" value="F1F0 ATP synthase subunit B, membrane domain"/>
    <property type="match status" value="1"/>
</dbReference>
<evidence type="ECO:0000256" key="3">
    <source>
        <dbReference type="ARBA" id="ARBA00022475"/>
    </source>
</evidence>